<evidence type="ECO:0000256" key="1">
    <source>
        <dbReference type="ARBA" id="ARBA00010923"/>
    </source>
</evidence>
<dbReference type="PANTHER" id="PTHR30408">
    <property type="entry name" value="TYPE-1 RESTRICTION ENZYME ECOKI SPECIFICITY PROTEIN"/>
    <property type="match status" value="1"/>
</dbReference>
<evidence type="ECO:0000313" key="6">
    <source>
        <dbReference type="Proteomes" id="UP000059847"/>
    </source>
</evidence>
<keyword evidence="2" id="KW-0680">Restriction system</keyword>
<evidence type="ECO:0000256" key="2">
    <source>
        <dbReference type="ARBA" id="ARBA00022747"/>
    </source>
</evidence>
<accession>A0A0M4T4H6</accession>
<dbReference type="EMBL" id="CP012711">
    <property type="protein sequence ID" value="ALF60952.1"/>
    <property type="molecule type" value="Genomic_DNA"/>
</dbReference>
<reference evidence="5 6" key="1">
    <citation type="submission" date="2015-09" db="EMBL/GenBank/DDBJ databases">
        <title>Complete genome of Psychrobacter urativorans R10.10B.</title>
        <authorList>
            <person name="See-Too W.S."/>
            <person name="Chan K.G."/>
        </authorList>
    </citation>
    <scope>NUCLEOTIDE SEQUENCE [LARGE SCALE GENOMIC DNA]</scope>
    <source>
        <strain evidence="5 6">R10.10B</strain>
        <plasmid evidence="5 6">5</plasmid>
    </source>
</reference>
<feature type="domain" description="Type I restriction modification DNA specificity" evidence="4">
    <location>
        <begin position="4"/>
        <end position="48"/>
    </location>
</feature>
<dbReference type="InterPro" id="IPR052021">
    <property type="entry name" value="Type-I_RS_S_subunit"/>
</dbReference>
<dbReference type="GO" id="GO:0009307">
    <property type="term" value="P:DNA restriction-modification system"/>
    <property type="evidence" value="ECO:0007669"/>
    <property type="project" value="UniProtKB-KW"/>
</dbReference>
<evidence type="ECO:0000259" key="4">
    <source>
        <dbReference type="Pfam" id="PF01420"/>
    </source>
</evidence>
<comment type="similarity">
    <text evidence="1">Belongs to the type-I restriction system S methylase family.</text>
</comment>
<dbReference type="Pfam" id="PF01420">
    <property type="entry name" value="Methylase_S"/>
    <property type="match status" value="1"/>
</dbReference>
<gene>
    <name evidence="5" type="ORF">AOC03_12270</name>
</gene>
<keyword evidence="5" id="KW-0614">Plasmid</keyword>
<dbReference type="Proteomes" id="UP000059847">
    <property type="component" value="Plasmid 5"/>
</dbReference>
<dbReference type="InterPro" id="IPR044946">
    <property type="entry name" value="Restrct_endonuc_typeI_TRD_sf"/>
</dbReference>
<evidence type="ECO:0000313" key="5">
    <source>
        <dbReference type="EMBL" id="ALF60952.1"/>
    </source>
</evidence>
<dbReference type="SUPFAM" id="SSF116734">
    <property type="entry name" value="DNA methylase specificity domain"/>
    <property type="match status" value="2"/>
</dbReference>
<keyword evidence="6" id="KW-1185">Reference proteome</keyword>
<dbReference type="Gene3D" id="3.90.220.20">
    <property type="entry name" value="DNA methylase specificity domains"/>
    <property type="match status" value="2"/>
</dbReference>
<dbReference type="AlphaFoldDB" id="A0A0M4T4H6"/>
<dbReference type="REBASE" id="128149">
    <property type="entry name" value="S.Pur10BORF12275P"/>
</dbReference>
<proteinExistence type="inferred from homology"/>
<dbReference type="InterPro" id="IPR000055">
    <property type="entry name" value="Restrct_endonuc_typeI_TRD"/>
</dbReference>
<keyword evidence="3" id="KW-0238">DNA-binding</keyword>
<name>A0A0M4T4H6_9GAMM</name>
<dbReference type="PANTHER" id="PTHR30408:SF13">
    <property type="entry name" value="TYPE I RESTRICTION ENZYME HINDI SPECIFICITY SUBUNIT"/>
    <property type="match status" value="1"/>
</dbReference>
<dbReference type="GO" id="GO:0003677">
    <property type="term" value="F:DNA binding"/>
    <property type="evidence" value="ECO:0007669"/>
    <property type="project" value="UniProtKB-KW"/>
</dbReference>
<geneLocation type="plasmid" evidence="5 6">
    <name>5</name>
</geneLocation>
<dbReference type="KEGG" id="pur:AOC03_12270"/>
<evidence type="ECO:0000256" key="3">
    <source>
        <dbReference type="ARBA" id="ARBA00023125"/>
    </source>
</evidence>
<organism evidence="5 6">
    <name type="scientific">Psychrobacter urativorans</name>
    <dbReference type="NCBI Taxonomy" id="45610"/>
    <lineage>
        <taxon>Bacteria</taxon>
        <taxon>Pseudomonadati</taxon>
        <taxon>Pseudomonadota</taxon>
        <taxon>Gammaproteobacteria</taxon>
        <taxon>Moraxellales</taxon>
        <taxon>Moraxellaceae</taxon>
        <taxon>Psychrobacter</taxon>
    </lineage>
</organism>
<sequence length="199" mass="22307">MQGYTNIPTIKELPLLIPPLPKQKAIAHILGSLDDKIELNRQMNETLEAMAQALFKSWFVDFDPVLDNALAAGNPIPDELSARDEQRQAIPKTDTNNHAIRALFPDAFEFTEEMGWILEGWNITKVLDVSEKLTKGTTPSKADLSKAKDEAIIPFLKVMNIDNNGFIKAERLENIPKSIHEGSLKRSIVREDDVLFSIA</sequence>
<protein>
    <recommendedName>
        <fullName evidence="4">Type I restriction modification DNA specificity domain-containing protein</fullName>
    </recommendedName>
</protein>